<organism evidence="5 6">
    <name type="scientific">Kistimonas scapharcae</name>
    <dbReference type="NCBI Taxonomy" id="1036133"/>
    <lineage>
        <taxon>Bacteria</taxon>
        <taxon>Pseudomonadati</taxon>
        <taxon>Pseudomonadota</taxon>
        <taxon>Gammaproteobacteria</taxon>
        <taxon>Oceanospirillales</taxon>
        <taxon>Endozoicomonadaceae</taxon>
        <taxon>Kistimonas</taxon>
    </lineage>
</organism>
<dbReference type="Pfam" id="PF00270">
    <property type="entry name" value="DEAD"/>
    <property type="match status" value="1"/>
</dbReference>
<comment type="caution">
    <text evidence="5">The sequence shown here is derived from an EMBL/GenBank/DDBJ whole genome shotgun (WGS) entry which is preliminary data.</text>
</comment>
<dbReference type="InterPro" id="IPR011545">
    <property type="entry name" value="DEAD/DEAH_box_helicase_dom"/>
</dbReference>
<accession>A0ABP8V076</accession>
<feature type="domain" description="Helicase ATP-binding" evidence="4">
    <location>
        <begin position="19"/>
        <end position="292"/>
    </location>
</feature>
<keyword evidence="1" id="KW-0547">Nucleotide-binding</keyword>
<gene>
    <name evidence="5" type="ORF">GCM10023116_08900</name>
</gene>
<keyword evidence="3" id="KW-0067">ATP-binding</keyword>
<evidence type="ECO:0000256" key="1">
    <source>
        <dbReference type="ARBA" id="ARBA00022741"/>
    </source>
</evidence>
<keyword evidence="6" id="KW-1185">Reference proteome</keyword>
<dbReference type="SUPFAM" id="SSF52540">
    <property type="entry name" value="P-loop containing nucleoside triphosphate hydrolases"/>
    <property type="match status" value="1"/>
</dbReference>
<evidence type="ECO:0000256" key="2">
    <source>
        <dbReference type="ARBA" id="ARBA00022801"/>
    </source>
</evidence>
<reference evidence="6" key="1">
    <citation type="journal article" date="2019" name="Int. J. Syst. Evol. Microbiol.">
        <title>The Global Catalogue of Microorganisms (GCM) 10K type strain sequencing project: providing services to taxonomists for standard genome sequencing and annotation.</title>
        <authorList>
            <consortium name="The Broad Institute Genomics Platform"/>
            <consortium name="The Broad Institute Genome Sequencing Center for Infectious Disease"/>
            <person name="Wu L."/>
            <person name="Ma J."/>
        </authorList>
    </citation>
    <scope>NUCLEOTIDE SEQUENCE [LARGE SCALE GENOMIC DNA]</scope>
    <source>
        <strain evidence="6">JCM 17805</strain>
    </source>
</reference>
<dbReference type="PROSITE" id="PS51193">
    <property type="entry name" value="HELICASE_ATP_BIND_2"/>
    <property type="match status" value="1"/>
</dbReference>
<dbReference type="Proteomes" id="UP001500604">
    <property type="component" value="Unassembled WGS sequence"/>
</dbReference>
<proteinExistence type="predicted"/>
<dbReference type="Gene3D" id="3.40.50.300">
    <property type="entry name" value="P-loop containing nucleotide triphosphate hydrolases"/>
    <property type="match status" value="2"/>
</dbReference>
<evidence type="ECO:0000313" key="6">
    <source>
        <dbReference type="Proteomes" id="UP001500604"/>
    </source>
</evidence>
<protein>
    <recommendedName>
        <fullName evidence="4">Helicase ATP-binding domain-containing protein</fullName>
    </recommendedName>
</protein>
<dbReference type="EMBL" id="BAABFL010000082">
    <property type="protein sequence ID" value="GAA4648621.1"/>
    <property type="molecule type" value="Genomic_DNA"/>
</dbReference>
<dbReference type="InterPro" id="IPR014013">
    <property type="entry name" value="Helic_SF1/SF2_ATP-bd_DinG/Rad3"/>
</dbReference>
<dbReference type="InterPro" id="IPR006555">
    <property type="entry name" value="ATP-dep_Helicase_C"/>
</dbReference>
<name>A0ABP8V076_9GAMM</name>
<keyword evidence="2" id="KW-0378">Hydrolase</keyword>
<evidence type="ECO:0000313" key="5">
    <source>
        <dbReference type="EMBL" id="GAA4648621.1"/>
    </source>
</evidence>
<dbReference type="InterPro" id="IPR027417">
    <property type="entry name" value="P-loop_NTPase"/>
</dbReference>
<evidence type="ECO:0000259" key="4">
    <source>
        <dbReference type="PROSITE" id="PS51193"/>
    </source>
</evidence>
<evidence type="ECO:0000256" key="3">
    <source>
        <dbReference type="ARBA" id="ARBA00022840"/>
    </source>
</evidence>
<dbReference type="Pfam" id="PF13307">
    <property type="entry name" value="Helicase_C_2"/>
    <property type="match status" value="1"/>
</dbReference>
<sequence>MNGMSDLAHAVDQVFRAGGILVRDFSMDYREQQHRYAMSVAQWLDGKTVAVSMLEGETGIGKSLAYLLPVAIHIAMKPGKCRCLISTYTVHLMHQLKSDANVINRVLDALDLRPVTIVTRLGRSQYVSAGRVLSLAERTADARCKERLLGWYDLVTRRYGEHVYTKYGTGPESLSGIESMESSIALTEHCSREDARWYLSDCEAATKADIVLTSHTVTMLFARGVSIFGSDASTPFTHVVADEADRIADAAESIFRLRSSPTRIARIITEIGNTQNWKKADIKAACQALTELQVVLDELGLLYHEKTCVLTKELPLNAGARFYAVADMARVRLKPLAKSISADNEVQYEKLTAIIGLYKSIKKTLGDKSRASCIAWSPVQRKGSIATDNPFAALNFSTYLRGIGDYQPPVSVLLTSGTLAVSGKHGRERFTPIRSTLGINDPDVKFVGQFAPGDYGRIAFVLAGAVAKPFYSGRDGEDAPYNPDWLAYTARMLSACTGHGATLCLCPSFLEVEELRSLLEHHHDIGFHQAGTRLDVLIRQLQAGDIRSIVTPSAWEGVSIRGPGGAQLLKNIMVTRIPVQPPSAVMESTFIAGYLEQGRSRQTAIRVLYSRVRERALRKFKQGFIGRGIRDSGDRITAYCADPRIGPGRQHNLTGVIPERFMHSFTHAAYFESEACSPPPRRVQEIVAWL</sequence>